<reference evidence="4" key="1">
    <citation type="submission" date="2016-10" db="EMBL/GenBank/DDBJ databases">
        <authorList>
            <person name="de Groot N.N."/>
        </authorList>
    </citation>
    <scope>NUCLEOTIDE SEQUENCE</scope>
    <source>
        <strain evidence="4">DSM 24743</strain>
    </source>
</reference>
<evidence type="ECO:0000256" key="1">
    <source>
        <dbReference type="SAM" id="Coils"/>
    </source>
</evidence>
<name>A0A1C7DTU7_9BACL</name>
<keyword evidence="1" id="KW-0175">Coiled coil</keyword>
<proteinExistence type="predicted"/>
<accession>A0A1C7DTU7</accession>
<evidence type="ECO:0000313" key="4">
    <source>
        <dbReference type="EMBL" id="ANU14824.1"/>
    </source>
</evidence>
<dbReference type="EMBL" id="CP016537">
    <property type="protein sequence ID" value="ANU14824.1"/>
    <property type="molecule type" value="Genomic_DNA"/>
</dbReference>
<evidence type="ECO:0000259" key="3">
    <source>
        <dbReference type="Pfam" id="PF02120"/>
    </source>
</evidence>
<keyword evidence="4" id="KW-0966">Cell projection</keyword>
<dbReference type="Gene3D" id="3.30.750.140">
    <property type="match status" value="1"/>
</dbReference>
<dbReference type="STRING" id="1215089.BBI08_13615"/>
<evidence type="ECO:0000256" key="2">
    <source>
        <dbReference type="SAM" id="MobiDB-lite"/>
    </source>
</evidence>
<sequence>MEALKPTFHQTNSLPVKTAAVPVQGQAVFASLLESLNLGAELSNAEQQPAETLLENLSSLLESLQELSVEDQPAELQEIQYAVLQLQELQSEIPQPRFAVINQTVESAENVTDVNNKLIELLEKIQQKLQILTEAMTKEVQKSSGLAEIEESKKTVSFNEITQISKQLDELIGMLERKSQTKIGIEESKTLPEIPKFISEMLKPVKEIPKVPVDIQETPKITEKVELQPIPKIHNGEELQSPKILTEVKTSQEAASQTVASIATDASKVTGNTARTEASPQSTPFVRLENLLEDLGGMLKSSMRLVESQEGMKMRVNIFPEHLGHLEILLTSTNGKLAAQIMASTPMAKEAIELQLNQLRVSLVQQGVEVEKIEVLQQSSQQAFNQQQSQSGQRFTQPQQRNGKTHDNNGYVQLEDDKGAERQPLVGEMMKVDYTV</sequence>
<organism evidence="4 5">
    <name type="scientific">Planococcus halocryophilus</name>
    <dbReference type="NCBI Taxonomy" id="1215089"/>
    <lineage>
        <taxon>Bacteria</taxon>
        <taxon>Bacillati</taxon>
        <taxon>Bacillota</taxon>
        <taxon>Bacilli</taxon>
        <taxon>Bacillales</taxon>
        <taxon>Caryophanaceae</taxon>
        <taxon>Planococcus</taxon>
    </lineage>
</organism>
<dbReference type="InterPro" id="IPR021136">
    <property type="entry name" value="Flagellar_hook_control-like_C"/>
</dbReference>
<feature type="region of interest" description="Disordered" evidence="2">
    <location>
        <begin position="384"/>
        <end position="426"/>
    </location>
</feature>
<feature type="compositionally biased region" description="Low complexity" evidence="2">
    <location>
        <begin position="384"/>
        <end position="400"/>
    </location>
</feature>
<dbReference type="RefSeq" id="WP_008499238.1">
    <property type="nucleotide sequence ID" value="NZ_CP016537.2"/>
</dbReference>
<feature type="coiled-coil region" evidence="1">
    <location>
        <begin position="108"/>
        <end position="142"/>
    </location>
</feature>
<keyword evidence="4" id="KW-0282">Flagellum</keyword>
<keyword evidence="5" id="KW-1185">Reference proteome</keyword>
<keyword evidence="4" id="KW-0969">Cilium</keyword>
<dbReference type="CDD" id="cd17470">
    <property type="entry name" value="T3SS_Flik_C"/>
    <property type="match status" value="1"/>
</dbReference>
<dbReference type="Pfam" id="PF02120">
    <property type="entry name" value="Flg_hook"/>
    <property type="match status" value="1"/>
</dbReference>
<dbReference type="AlphaFoldDB" id="A0A1C7DTU7"/>
<gene>
    <name evidence="4" type="ORF">BBI08_13615</name>
</gene>
<dbReference type="Proteomes" id="UP000092687">
    <property type="component" value="Chromosome"/>
</dbReference>
<dbReference type="KEGG" id="phc:BBI08_13615"/>
<protein>
    <submittedName>
        <fullName evidence="4">Flagellar hook-length control protein FliK</fullName>
    </submittedName>
</protein>
<dbReference type="InterPro" id="IPR038610">
    <property type="entry name" value="FliK-like_C_sf"/>
</dbReference>
<evidence type="ECO:0000313" key="5">
    <source>
        <dbReference type="Proteomes" id="UP000092687"/>
    </source>
</evidence>
<feature type="domain" description="Flagellar hook-length control protein-like C-terminal" evidence="3">
    <location>
        <begin position="307"/>
        <end position="383"/>
    </location>
</feature>
<dbReference type="OrthoDB" id="2380967at2"/>